<reference evidence="2 3" key="1">
    <citation type="submission" date="2016-07" db="EMBL/GenBank/DDBJ databases">
        <title>Draft genome sequence of Prauserella sp. YIM 121212, isolated from alkaline soil.</title>
        <authorList>
            <person name="Ruckert C."/>
            <person name="Albersmeier A."/>
            <person name="Jiang C.-L."/>
            <person name="Jiang Y."/>
            <person name="Kalinowski J."/>
            <person name="Schneider O."/>
            <person name="Winkler A."/>
            <person name="Zotchev S.B."/>
        </authorList>
    </citation>
    <scope>NUCLEOTIDE SEQUENCE [LARGE SCALE GENOMIC DNA]</scope>
    <source>
        <strain evidence="2 3">YIM 121212</strain>
    </source>
</reference>
<evidence type="ECO:0000313" key="3">
    <source>
        <dbReference type="Proteomes" id="UP000247892"/>
    </source>
</evidence>
<dbReference type="AlphaFoldDB" id="A0A318L8Z4"/>
<evidence type="ECO:0000259" key="1">
    <source>
        <dbReference type="Pfam" id="PF26571"/>
    </source>
</evidence>
<dbReference type="Proteomes" id="UP000247892">
    <property type="component" value="Unassembled WGS sequence"/>
</dbReference>
<dbReference type="InterPro" id="IPR058593">
    <property type="entry name" value="ARB_07466-like_C"/>
</dbReference>
<gene>
    <name evidence="2" type="ORF">BA062_37515</name>
</gene>
<organism evidence="2 3">
    <name type="scientific">Prauserella flavalba</name>
    <dbReference type="NCBI Taxonomy" id="1477506"/>
    <lineage>
        <taxon>Bacteria</taxon>
        <taxon>Bacillati</taxon>
        <taxon>Actinomycetota</taxon>
        <taxon>Actinomycetes</taxon>
        <taxon>Pseudonocardiales</taxon>
        <taxon>Pseudonocardiaceae</taxon>
        <taxon>Prauserella</taxon>
    </lineage>
</organism>
<feature type="domain" description="ARB-07466-like C-terminal" evidence="1">
    <location>
        <begin position="1"/>
        <end position="37"/>
    </location>
</feature>
<comment type="caution">
    <text evidence="2">The sequence shown here is derived from an EMBL/GenBank/DDBJ whole genome shotgun (WGS) entry which is preliminary data.</text>
</comment>
<keyword evidence="3" id="KW-1185">Reference proteome</keyword>
<evidence type="ECO:0000313" key="2">
    <source>
        <dbReference type="EMBL" id="PXY17485.1"/>
    </source>
</evidence>
<dbReference type="EMBL" id="MASU01000027">
    <property type="protein sequence ID" value="PXY17485.1"/>
    <property type="molecule type" value="Genomic_DNA"/>
</dbReference>
<dbReference type="Pfam" id="PF26571">
    <property type="entry name" value="VldE"/>
    <property type="match status" value="1"/>
</dbReference>
<sequence length="63" mass="7271">MAAWLRVNAEALRVKYVIWQGRYWDPTTSDQEGWGERYTGGGVYNVADPTGGHYDHIHVSFRE</sequence>
<proteinExistence type="predicted"/>
<accession>A0A318L8Z4</accession>
<protein>
    <recommendedName>
        <fullName evidence="1">ARB-07466-like C-terminal domain-containing protein</fullName>
    </recommendedName>
</protein>
<name>A0A318L8Z4_9PSEU</name>